<dbReference type="Proteomes" id="UP001147653">
    <property type="component" value="Unassembled WGS sequence"/>
</dbReference>
<name>A0A9X3SCA1_9ACTN</name>
<sequence>MTRKLARIPTRADHVRQLIERPIPVPLRLLTAVAVCAIPVEVWSERGALFGIVALLTFPPLILLGLFARDWLLKPRPPGPRALAPLGPLPIVPMAFVLFGWLTELSPLVCLLIGLAIYLPMALQAVICHPSQ</sequence>
<evidence type="ECO:0000313" key="3">
    <source>
        <dbReference type="Proteomes" id="UP001147653"/>
    </source>
</evidence>
<protein>
    <submittedName>
        <fullName evidence="2">Uncharacterized protein</fullName>
    </submittedName>
</protein>
<evidence type="ECO:0000313" key="2">
    <source>
        <dbReference type="EMBL" id="MDA0182285.1"/>
    </source>
</evidence>
<keyword evidence="1" id="KW-1133">Transmembrane helix</keyword>
<comment type="caution">
    <text evidence="2">The sequence shown here is derived from an EMBL/GenBank/DDBJ whole genome shotgun (WGS) entry which is preliminary data.</text>
</comment>
<proteinExistence type="predicted"/>
<keyword evidence="1" id="KW-0472">Membrane</keyword>
<feature type="transmembrane region" description="Helical" evidence="1">
    <location>
        <begin position="49"/>
        <end position="68"/>
    </location>
</feature>
<reference evidence="2" key="1">
    <citation type="submission" date="2022-10" db="EMBL/GenBank/DDBJ databases">
        <title>The WGS of Solirubrobacter phytolaccae KCTC 29190.</title>
        <authorList>
            <person name="Jiang Z."/>
        </authorList>
    </citation>
    <scope>NUCLEOTIDE SEQUENCE</scope>
    <source>
        <strain evidence="2">KCTC 29190</strain>
    </source>
</reference>
<feature type="transmembrane region" description="Helical" evidence="1">
    <location>
        <begin position="80"/>
        <end position="99"/>
    </location>
</feature>
<evidence type="ECO:0000256" key="1">
    <source>
        <dbReference type="SAM" id="Phobius"/>
    </source>
</evidence>
<organism evidence="2 3">
    <name type="scientific">Solirubrobacter phytolaccae</name>
    <dbReference type="NCBI Taxonomy" id="1404360"/>
    <lineage>
        <taxon>Bacteria</taxon>
        <taxon>Bacillati</taxon>
        <taxon>Actinomycetota</taxon>
        <taxon>Thermoleophilia</taxon>
        <taxon>Solirubrobacterales</taxon>
        <taxon>Solirubrobacteraceae</taxon>
        <taxon>Solirubrobacter</taxon>
    </lineage>
</organism>
<gene>
    <name evidence="2" type="ORF">OJ997_18405</name>
</gene>
<accession>A0A9X3SCA1</accession>
<dbReference type="AlphaFoldDB" id="A0A9X3SCA1"/>
<dbReference type="EMBL" id="JAPDDP010000033">
    <property type="protein sequence ID" value="MDA0182285.1"/>
    <property type="molecule type" value="Genomic_DNA"/>
</dbReference>
<feature type="transmembrane region" description="Helical" evidence="1">
    <location>
        <begin position="105"/>
        <end position="127"/>
    </location>
</feature>
<dbReference type="RefSeq" id="WP_270026648.1">
    <property type="nucleotide sequence ID" value="NZ_JAPDDP010000033.1"/>
</dbReference>
<keyword evidence="3" id="KW-1185">Reference proteome</keyword>
<keyword evidence="1" id="KW-0812">Transmembrane</keyword>